<dbReference type="Proteomes" id="UP000612585">
    <property type="component" value="Unassembled WGS sequence"/>
</dbReference>
<gene>
    <name evidence="1" type="ORF">Vau01_053260</name>
</gene>
<reference evidence="1" key="1">
    <citation type="submission" date="2021-01" db="EMBL/GenBank/DDBJ databases">
        <title>Whole genome shotgun sequence of Virgisporangium aurantiacum NBRC 16421.</title>
        <authorList>
            <person name="Komaki H."/>
            <person name="Tamura T."/>
        </authorList>
    </citation>
    <scope>NUCLEOTIDE SEQUENCE</scope>
    <source>
        <strain evidence="1">NBRC 16421</strain>
    </source>
</reference>
<proteinExistence type="predicted"/>
<organism evidence="1 2">
    <name type="scientific">Virgisporangium aurantiacum</name>
    <dbReference type="NCBI Taxonomy" id="175570"/>
    <lineage>
        <taxon>Bacteria</taxon>
        <taxon>Bacillati</taxon>
        <taxon>Actinomycetota</taxon>
        <taxon>Actinomycetes</taxon>
        <taxon>Micromonosporales</taxon>
        <taxon>Micromonosporaceae</taxon>
        <taxon>Virgisporangium</taxon>
    </lineage>
</organism>
<comment type="caution">
    <text evidence="1">The sequence shown here is derived from an EMBL/GenBank/DDBJ whole genome shotgun (WGS) entry which is preliminary data.</text>
</comment>
<dbReference type="AlphaFoldDB" id="A0A8J3Z9N4"/>
<protein>
    <submittedName>
        <fullName evidence="1">Uncharacterized protein</fullName>
    </submittedName>
</protein>
<evidence type="ECO:0000313" key="1">
    <source>
        <dbReference type="EMBL" id="GIJ57810.1"/>
    </source>
</evidence>
<evidence type="ECO:0000313" key="2">
    <source>
        <dbReference type="Proteomes" id="UP000612585"/>
    </source>
</evidence>
<sequence>MPVRPLKEVSVTSQPLAARPQAARVDLAVVSAQRRGKIPRKGGHNCKIDLGLGAVYAGMERGRCVDGRAAAVEERTIRSGR</sequence>
<accession>A0A8J3Z9N4</accession>
<name>A0A8J3Z9N4_9ACTN</name>
<dbReference type="EMBL" id="BOPG01000033">
    <property type="protein sequence ID" value="GIJ57810.1"/>
    <property type="molecule type" value="Genomic_DNA"/>
</dbReference>
<keyword evidence="2" id="KW-1185">Reference proteome</keyword>